<accession>A0A255DD94</accession>
<dbReference type="EMBL" id="NOZR01000018">
    <property type="protein sequence ID" value="OYN77080.1"/>
    <property type="molecule type" value="Genomic_DNA"/>
</dbReference>
<dbReference type="RefSeq" id="WP_094482703.1">
    <property type="nucleotide sequence ID" value="NZ_JACKSC010000266.1"/>
</dbReference>
<dbReference type="Gene3D" id="1.10.287.1060">
    <property type="entry name" value="ESAT-6-like"/>
    <property type="match status" value="1"/>
</dbReference>
<organism evidence="1 2">
    <name type="scientific">Mycolicibacterium sphagni</name>
    <dbReference type="NCBI Taxonomy" id="1786"/>
    <lineage>
        <taxon>Bacteria</taxon>
        <taxon>Bacillati</taxon>
        <taxon>Actinomycetota</taxon>
        <taxon>Actinomycetes</taxon>
        <taxon>Mycobacteriales</taxon>
        <taxon>Mycobacteriaceae</taxon>
        <taxon>Mycolicibacterium</taxon>
    </lineage>
</organism>
<sequence length="95" mass="10930">MSRYTVNLDELSAFADRLAAFNRRAEEIATAVDQEIIKLHGTWLGQGVESECEYHETWMRLAGELRESANFLRESASLAHRNYTRVGEVNRGMWP</sequence>
<comment type="caution">
    <text evidence="1">The sequence shown here is derived from an EMBL/GenBank/DDBJ whole genome shotgun (WGS) entry which is preliminary data.</text>
</comment>
<evidence type="ECO:0008006" key="3">
    <source>
        <dbReference type="Google" id="ProtNLM"/>
    </source>
</evidence>
<protein>
    <recommendedName>
        <fullName evidence="3">WXG100 family type VII secretion target</fullName>
    </recommendedName>
</protein>
<reference evidence="1 2" key="1">
    <citation type="submission" date="2017-07" db="EMBL/GenBank/DDBJ databases">
        <title>The new phylogeny of genus Mycobacterium.</title>
        <authorList>
            <person name="Tortoli E."/>
            <person name="Trovato A."/>
            <person name="Cirillo D.M."/>
        </authorList>
    </citation>
    <scope>NUCLEOTIDE SEQUENCE [LARGE SCALE GENOMIC DNA]</scope>
    <source>
        <strain evidence="1 2">ATCC 33027</strain>
    </source>
</reference>
<dbReference type="InterPro" id="IPR010310">
    <property type="entry name" value="T7SS_ESAT-6-like"/>
</dbReference>
<evidence type="ECO:0000313" key="2">
    <source>
        <dbReference type="Proteomes" id="UP000216063"/>
    </source>
</evidence>
<evidence type="ECO:0000313" key="1">
    <source>
        <dbReference type="EMBL" id="OYN77080.1"/>
    </source>
</evidence>
<dbReference type="OrthoDB" id="4380842at2"/>
<proteinExistence type="predicted"/>
<dbReference type="Pfam" id="PF06013">
    <property type="entry name" value="WXG100"/>
    <property type="match status" value="1"/>
</dbReference>
<keyword evidence="2" id="KW-1185">Reference proteome</keyword>
<dbReference type="InterPro" id="IPR036689">
    <property type="entry name" value="ESAT-6-like_sf"/>
</dbReference>
<gene>
    <name evidence="1" type="ORF">CG716_19715</name>
</gene>
<dbReference type="SUPFAM" id="SSF140453">
    <property type="entry name" value="EsxAB dimer-like"/>
    <property type="match status" value="1"/>
</dbReference>
<dbReference type="AlphaFoldDB" id="A0A255DD94"/>
<name>A0A255DD94_9MYCO</name>
<dbReference type="Proteomes" id="UP000216063">
    <property type="component" value="Unassembled WGS sequence"/>
</dbReference>